<evidence type="ECO:0000313" key="2">
    <source>
        <dbReference type="Proteomes" id="UP000887013"/>
    </source>
</evidence>
<protein>
    <submittedName>
        <fullName evidence="1">Integrase catalytic domain-containing protein</fullName>
    </submittedName>
</protein>
<sequence length="199" mass="22456">MWKGKIGHAVELNYYEVVKRCFSSLSCKPNKNREIYEQYKRIISDELKCPIVGKCINKDRDSGYYMPHREVIRDDKGTTRALTLPKCWGYCSGSDNPVDLQQEENLQGRSYSVLSSGHDLSGSLVQFIRRLAVFTPGRLKLKPGTQVVAPLPLDGIQEHPPFDACGLNFAGTFLYTILIQSGIYLRVVCDENNSFRVGS</sequence>
<organism evidence="1 2">
    <name type="scientific">Nephila pilipes</name>
    <name type="common">Giant wood spider</name>
    <name type="synonym">Nephila maculata</name>
    <dbReference type="NCBI Taxonomy" id="299642"/>
    <lineage>
        <taxon>Eukaryota</taxon>
        <taxon>Metazoa</taxon>
        <taxon>Ecdysozoa</taxon>
        <taxon>Arthropoda</taxon>
        <taxon>Chelicerata</taxon>
        <taxon>Arachnida</taxon>
        <taxon>Araneae</taxon>
        <taxon>Araneomorphae</taxon>
        <taxon>Entelegynae</taxon>
        <taxon>Araneoidea</taxon>
        <taxon>Nephilidae</taxon>
        <taxon>Nephila</taxon>
    </lineage>
</organism>
<comment type="caution">
    <text evidence="1">The sequence shown here is derived from an EMBL/GenBank/DDBJ whole genome shotgun (WGS) entry which is preliminary data.</text>
</comment>
<dbReference type="Proteomes" id="UP000887013">
    <property type="component" value="Unassembled WGS sequence"/>
</dbReference>
<gene>
    <name evidence="1" type="primary">AVEN_18974_1</name>
    <name evidence="1" type="ORF">NPIL_595831</name>
</gene>
<reference evidence="1" key="1">
    <citation type="submission" date="2020-08" db="EMBL/GenBank/DDBJ databases">
        <title>Multicomponent nature underlies the extraordinary mechanical properties of spider dragline silk.</title>
        <authorList>
            <person name="Kono N."/>
            <person name="Nakamura H."/>
            <person name="Mori M."/>
            <person name="Yoshida Y."/>
            <person name="Ohtoshi R."/>
            <person name="Malay A.D."/>
            <person name="Moran D.A.P."/>
            <person name="Tomita M."/>
            <person name="Numata K."/>
            <person name="Arakawa K."/>
        </authorList>
    </citation>
    <scope>NUCLEOTIDE SEQUENCE</scope>
</reference>
<name>A0A8X6QNV5_NEPPI</name>
<keyword evidence="2" id="KW-1185">Reference proteome</keyword>
<dbReference type="AlphaFoldDB" id="A0A8X6QNV5"/>
<accession>A0A8X6QNV5</accession>
<proteinExistence type="predicted"/>
<dbReference type="OrthoDB" id="6436136at2759"/>
<dbReference type="EMBL" id="BMAW01083644">
    <property type="protein sequence ID" value="GFU35047.1"/>
    <property type="molecule type" value="Genomic_DNA"/>
</dbReference>
<evidence type="ECO:0000313" key="1">
    <source>
        <dbReference type="EMBL" id="GFU35047.1"/>
    </source>
</evidence>